<name>A0A7N0UMN9_KALFE</name>
<keyword evidence="3" id="KW-1133">Transmembrane helix</keyword>
<evidence type="ECO:0000313" key="6">
    <source>
        <dbReference type="Proteomes" id="UP000594263"/>
    </source>
</evidence>
<accession>A0A7N0UMN9</accession>
<dbReference type="EnsemblPlants" id="Kaladp0076s0252.1.v1.1">
    <property type="protein sequence ID" value="Kaladp0076s0252.1.v1.1"/>
    <property type="gene ID" value="Kaladp0076s0252.v1.1"/>
</dbReference>
<dbReference type="Gene3D" id="2.60.40.10">
    <property type="entry name" value="Immunoglobulins"/>
    <property type="match status" value="1"/>
</dbReference>
<protein>
    <recommendedName>
        <fullName evidence="4">MSP domain-containing protein</fullName>
    </recommendedName>
</protein>
<dbReference type="EnsemblPlants" id="Kaladp0076s0252.2.v1.1">
    <property type="protein sequence ID" value="Kaladp0076s0252.2.v1.1"/>
    <property type="gene ID" value="Kaladp0076s0252.v1.1"/>
</dbReference>
<reference evidence="5" key="1">
    <citation type="submission" date="2021-01" db="UniProtKB">
        <authorList>
            <consortium name="EnsemblPlants"/>
        </authorList>
    </citation>
    <scope>IDENTIFICATION</scope>
</reference>
<dbReference type="PROSITE" id="PS50202">
    <property type="entry name" value="MSP"/>
    <property type="match status" value="1"/>
</dbReference>
<dbReference type="InterPro" id="IPR000535">
    <property type="entry name" value="MSP_dom"/>
</dbReference>
<dbReference type="InterPro" id="IPR016763">
    <property type="entry name" value="VAP"/>
</dbReference>
<keyword evidence="3" id="KW-0472">Membrane</keyword>
<dbReference type="GO" id="GO:0005789">
    <property type="term" value="C:endoplasmic reticulum membrane"/>
    <property type="evidence" value="ECO:0007669"/>
    <property type="project" value="InterPro"/>
</dbReference>
<evidence type="ECO:0000256" key="2">
    <source>
        <dbReference type="SAM" id="Coils"/>
    </source>
</evidence>
<evidence type="ECO:0000256" key="1">
    <source>
        <dbReference type="ARBA" id="ARBA00008932"/>
    </source>
</evidence>
<evidence type="ECO:0000256" key="3">
    <source>
        <dbReference type="SAM" id="Phobius"/>
    </source>
</evidence>
<organism evidence="5 6">
    <name type="scientific">Kalanchoe fedtschenkoi</name>
    <name type="common">Lavender scallops</name>
    <name type="synonym">South American air plant</name>
    <dbReference type="NCBI Taxonomy" id="63787"/>
    <lineage>
        <taxon>Eukaryota</taxon>
        <taxon>Viridiplantae</taxon>
        <taxon>Streptophyta</taxon>
        <taxon>Embryophyta</taxon>
        <taxon>Tracheophyta</taxon>
        <taxon>Spermatophyta</taxon>
        <taxon>Magnoliopsida</taxon>
        <taxon>eudicotyledons</taxon>
        <taxon>Gunneridae</taxon>
        <taxon>Pentapetalae</taxon>
        <taxon>Saxifragales</taxon>
        <taxon>Crassulaceae</taxon>
        <taxon>Kalanchoe</taxon>
    </lineage>
</organism>
<sequence>MGPELLEIHPRELTFVFELKKQSSDSIQLFNNSDQYVAFKVKTTSPKKYCVRPNIGVIKPKSTCDFTVTMQAQREAPPYMQCKDKFLIQSTIIPYGTKEEDITSDLFAKSGDKYIEERKLRVVLVTPSPEVIPVNGNPENELPDNGDQVYSGLDKPLSELTYKDEGPTYPTDIEVSAHKHGETIKAISEPNNVEITPGTRIEEKSPETKKTERNVEPEILKETVDPNYLQATVEANNGWAKSYQNAESNELEDLWAKPSQNVEASPTYKANMSSKENLKVGDSVNLEELGLEENETDQKSIKDVECLKLKLNNLKLQLNEAERTITKLGDEHNNAIKEKEMLKQELALLRQTSDVSVGQVYDGFPLLFVVMVALVSLVGGCLLRP</sequence>
<dbReference type="GO" id="GO:0005886">
    <property type="term" value="C:plasma membrane"/>
    <property type="evidence" value="ECO:0007669"/>
    <property type="project" value="TreeGrafter"/>
</dbReference>
<dbReference type="AlphaFoldDB" id="A0A7N0UMN9"/>
<dbReference type="Gramene" id="Kaladp0076s0252.1.v1.1">
    <property type="protein sequence ID" value="Kaladp0076s0252.1.v1.1"/>
    <property type="gene ID" value="Kaladp0076s0252.v1.1"/>
</dbReference>
<dbReference type="PANTHER" id="PTHR10809">
    <property type="entry name" value="VESICLE-ASSOCIATED MEMBRANE PROTEIN-ASSOCIATED PROTEIN"/>
    <property type="match status" value="1"/>
</dbReference>
<dbReference type="FunFam" id="2.60.40.10:FF:000813">
    <property type="entry name" value="Vesicle-associated protein 1-1"/>
    <property type="match status" value="1"/>
</dbReference>
<evidence type="ECO:0000313" key="5">
    <source>
        <dbReference type="EnsemblPlants" id="Kaladp0076s0252.1.v1.1"/>
    </source>
</evidence>
<dbReference type="InterPro" id="IPR013783">
    <property type="entry name" value="Ig-like_fold"/>
</dbReference>
<keyword evidence="2" id="KW-0175">Coiled coil</keyword>
<dbReference type="GO" id="GO:0061817">
    <property type="term" value="P:endoplasmic reticulum-plasma membrane tethering"/>
    <property type="evidence" value="ECO:0007669"/>
    <property type="project" value="TreeGrafter"/>
</dbReference>
<feature type="coiled-coil region" evidence="2">
    <location>
        <begin position="304"/>
        <end position="352"/>
    </location>
</feature>
<dbReference type="Gramene" id="Kaladp0076s0252.2.v1.1">
    <property type="protein sequence ID" value="Kaladp0076s0252.2.v1.1"/>
    <property type="gene ID" value="Kaladp0076s0252.v1.1"/>
</dbReference>
<dbReference type="GO" id="GO:0090158">
    <property type="term" value="P:endoplasmic reticulum membrane organization"/>
    <property type="evidence" value="ECO:0007669"/>
    <property type="project" value="TreeGrafter"/>
</dbReference>
<dbReference type="OMA" id="AESAHHW"/>
<dbReference type="Pfam" id="PF00635">
    <property type="entry name" value="Motile_Sperm"/>
    <property type="match status" value="1"/>
</dbReference>
<dbReference type="SUPFAM" id="SSF49354">
    <property type="entry name" value="PapD-like"/>
    <property type="match status" value="1"/>
</dbReference>
<dbReference type="Proteomes" id="UP000594263">
    <property type="component" value="Unplaced"/>
</dbReference>
<comment type="similarity">
    <text evidence="1">Belongs to the VAMP-associated protein (VAP) (TC 9.B.17) family.</text>
</comment>
<keyword evidence="6" id="KW-1185">Reference proteome</keyword>
<dbReference type="InterPro" id="IPR008962">
    <property type="entry name" value="PapD-like_sf"/>
</dbReference>
<dbReference type="PANTHER" id="PTHR10809:SF148">
    <property type="entry name" value="OS01G0936800 PROTEIN"/>
    <property type="match status" value="1"/>
</dbReference>
<proteinExistence type="inferred from homology"/>
<feature type="transmembrane region" description="Helical" evidence="3">
    <location>
        <begin position="363"/>
        <end position="383"/>
    </location>
</feature>
<evidence type="ECO:0000259" key="4">
    <source>
        <dbReference type="PROSITE" id="PS50202"/>
    </source>
</evidence>
<keyword evidence="3" id="KW-0812">Transmembrane</keyword>
<feature type="domain" description="MSP" evidence="4">
    <location>
        <begin position="5"/>
        <end position="125"/>
    </location>
</feature>